<dbReference type="Proteomes" id="UP000692954">
    <property type="component" value="Unassembled WGS sequence"/>
</dbReference>
<dbReference type="OrthoDB" id="306282at2759"/>
<accession>A0A8S1PU53</accession>
<evidence type="ECO:0000313" key="1">
    <source>
        <dbReference type="EMBL" id="CAD8106099.1"/>
    </source>
</evidence>
<sequence>MFKFMINLIKGYYQFVLQMIPHNFELFNQDSCINEYQQEQDNFDDVEQLLPSNSFQIQPTSMTKFETIKIKEEDINYKNFPKMIGNNIVKWIKKQKYSSKNQIIPKGLKKLIELRDREKQSKIKIKDLRDSIIAEEESQIIFKEYIADQLYLDLIFSNKVADPFSYIPGISNYYSAAEEPQKMKGNYMMKKEFINL</sequence>
<keyword evidence="2" id="KW-1185">Reference proteome</keyword>
<organism evidence="1 2">
    <name type="scientific">Paramecium sonneborni</name>
    <dbReference type="NCBI Taxonomy" id="65129"/>
    <lineage>
        <taxon>Eukaryota</taxon>
        <taxon>Sar</taxon>
        <taxon>Alveolata</taxon>
        <taxon>Ciliophora</taxon>
        <taxon>Intramacronucleata</taxon>
        <taxon>Oligohymenophorea</taxon>
        <taxon>Peniculida</taxon>
        <taxon>Parameciidae</taxon>
        <taxon>Paramecium</taxon>
    </lineage>
</organism>
<dbReference type="AlphaFoldDB" id="A0A8S1PU53"/>
<gene>
    <name evidence="1" type="ORF">PSON_ATCC_30995.1.T0860026</name>
</gene>
<proteinExistence type="predicted"/>
<dbReference type="EMBL" id="CAJJDN010000086">
    <property type="protein sequence ID" value="CAD8106099.1"/>
    <property type="molecule type" value="Genomic_DNA"/>
</dbReference>
<comment type="caution">
    <text evidence="1">The sequence shown here is derived from an EMBL/GenBank/DDBJ whole genome shotgun (WGS) entry which is preliminary data.</text>
</comment>
<protein>
    <submittedName>
        <fullName evidence="1">Uncharacterized protein</fullName>
    </submittedName>
</protein>
<name>A0A8S1PU53_9CILI</name>
<reference evidence="1" key="1">
    <citation type="submission" date="2021-01" db="EMBL/GenBank/DDBJ databases">
        <authorList>
            <consortium name="Genoscope - CEA"/>
            <person name="William W."/>
        </authorList>
    </citation>
    <scope>NUCLEOTIDE SEQUENCE</scope>
</reference>
<evidence type="ECO:0000313" key="2">
    <source>
        <dbReference type="Proteomes" id="UP000692954"/>
    </source>
</evidence>